<organism evidence="1 2">
    <name type="scientific">Steinernema glaseri</name>
    <dbReference type="NCBI Taxonomy" id="37863"/>
    <lineage>
        <taxon>Eukaryota</taxon>
        <taxon>Metazoa</taxon>
        <taxon>Ecdysozoa</taxon>
        <taxon>Nematoda</taxon>
        <taxon>Chromadorea</taxon>
        <taxon>Rhabditida</taxon>
        <taxon>Tylenchina</taxon>
        <taxon>Panagrolaimomorpha</taxon>
        <taxon>Strongyloidoidea</taxon>
        <taxon>Steinernematidae</taxon>
        <taxon>Steinernema</taxon>
    </lineage>
</organism>
<evidence type="ECO:0000313" key="1">
    <source>
        <dbReference type="Proteomes" id="UP000095287"/>
    </source>
</evidence>
<accession>A0A1I7ZCI0</accession>
<keyword evidence="1" id="KW-1185">Reference proteome</keyword>
<dbReference type="WBParaSite" id="L893_g24789.t1">
    <property type="protein sequence ID" value="L893_g24789.t1"/>
    <property type="gene ID" value="L893_g24789"/>
</dbReference>
<dbReference type="Proteomes" id="UP000095287">
    <property type="component" value="Unplaced"/>
</dbReference>
<proteinExistence type="predicted"/>
<sequence length="133" mass="15013">MLGKPLKWVLATQVDKPILKKGLRAWNIGCSLVNIRHSLLVSQLLRPGSVCLLGLQIIASYFRHFRVFVCQQAVNKGPRGADRSLMDVEREEIVCPTTPSLFQEKLRQARVPCFVSIEQLRARRTAQEDPGTC</sequence>
<dbReference type="AlphaFoldDB" id="A0A1I7ZCI0"/>
<reference evidence="2" key="1">
    <citation type="submission" date="2016-11" db="UniProtKB">
        <authorList>
            <consortium name="WormBaseParasite"/>
        </authorList>
    </citation>
    <scope>IDENTIFICATION</scope>
</reference>
<evidence type="ECO:0000313" key="2">
    <source>
        <dbReference type="WBParaSite" id="L893_g24789.t1"/>
    </source>
</evidence>
<name>A0A1I7ZCI0_9BILA</name>
<protein>
    <submittedName>
        <fullName evidence="2">Uncharacterized protein</fullName>
    </submittedName>
</protein>